<organism evidence="15 16">
    <name type="scientific">Rosa chinensis</name>
    <name type="common">China rose</name>
    <dbReference type="NCBI Taxonomy" id="74649"/>
    <lineage>
        <taxon>Eukaryota</taxon>
        <taxon>Viridiplantae</taxon>
        <taxon>Streptophyta</taxon>
        <taxon>Embryophyta</taxon>
        <taxon>Tracheophyta</taxon>
        <taxon>Spermatophyta</taxon>
        <taxon>Magnoliopsida</taxon>
        <taxon>eudicotyledons</taxon>
        <taxon>Gunneridae</taxon>
        <taxon>Pentapetalae</taxon>
        <taxon>rosids</taxon>
        <taxon>fabids</taxon>
        <taxon>Rosales</taxon>
        <taxon>Rosaceae</taxon>
        <taxon>Rosoideae</taxon>
        <taxon>Rosoideae incertae sedis</taxon>
        <taxon>Rosa</taxon>
    </lineage>
</organism>
<dbReference type="PANTHER" id="PTHR45927">
    <property type="entry name" value="LYSM-DOMAIN RECEPTOR-LIKE KINASE-RELATED"/>
    <property type="match status" value="1"/>
</dbReference>
<dbReference type="Gene3D" id="1.10.510.10">
    <property type="entry name" value="Transferase(Phosphotransferase) domain 1"/>
    <property type="match status" value="1"/>
</dbReference>
<feature type="compositionally biased region" description="Basic residues" evidence="10">
    <location>
        <begin position="306"/>
        <end position="316"/>
    </location>
</feature>
<dbReference type="GO" id="GO:0004672">
    <property type="term" value="F:protein kinase activity"/>
    <property type="evidence" value="ECO:0007669"/>
    <property type="project" value="InterPro"/>
</dbReference>
<comment type="caution">
    <text evidence="15">The sequence shown here is derived from an EMBL/GenBank/DDBJ whole genome shotgun (WGS) entry which is preliminary data.</text>
</comment>
<keyword evidence="3 11" id="KW-0812">Transmembrane</keyword>
<feature type="signal peptide" evidence="12">
    <location>
        <begin position="1"/>
        <end position="22"/>
    </location>
</feature>
<evidence type="ECO:0000256" key="4">
    <source>
        <dbReference type="ARBA" id="ARBA00022729"/>
    </source>
</evidence>
<dbReference type="InterPro" id="IPR056563">
    <property type="entry name" value="LysM3_LYK4_5"/>
</dbReference>
<dbReference type="Gene3D" id="3.10.350.10">
    <property type="entry name" value="LysM domain"/>
    <property type="match status" value="1"/>
</dbReference>
<evidence type="ECO:0000256" key="8">
    <source>
        <dbReference type="ARBA" id="ARBA00023136"/>
    </source>
</evidence>
<dbReference type="GO" id="GO:0005524">
    <property type="term" value="F:ATP binding"/>
    <property type="evidence" value="ECO:0007669"/>
    <property type="project" value="UniProtKB-KW"/>
</dbReference>
<evidence type="ECO:0000256" key="10">
    <source>
        <dbReference type="SAM" id="MobiDB-lite"/>
    </source>
</evidence>
<dbReference type="InterPro" id="IPR000719">
    <property type="entry name" value="Prot_kinase_dom"/>
</dbReference>
<dbReference type="AlphaFoldDB" id="A0A2P6PC18"/>
<name>A0A2P6PC18_ROSCH</name>
<evidence type="ECO:0000256" key="6">
    <source>
        <dbReference type="ARBA" id="ARBA00022840"/>
    </source>
</evidence>
<dbReference type="Pfam" id="PF23472">
    <property type="entry name" value="LysM2_CERK1_LYK3_4_5"/>
    <property type="match status" value="1"/>
</dbReference>
<evidence type="ECO:0000256" key="1">
    <source>
        <dbReference type="ARBA" id="ARBA00004162"/>
    </source>
</evidence>
<feature type="compositionally biased region" description="Pro residues" evidence="10">
    <location>
        <begin position="243"/>
        <end position="266"/>
    </location>
</feature>
<keyword evidence="8 11" id="KW-0472">Membrane</keyword>
<feature type="domain" description="LysM" evidence="14">
    <location>
        <begin position="183"/>
        <end position="228"/>
    </location>
</feature>
<evidence type="ECO:0000256" key="5">
    <source>
        <dbReference type="ARBA" id="ARBA00022741"/>
    </source>
</evidence>
<keyword evidence="9" id="KW-1015">Disulfide bond</keyword>
<evidence type="ECO:0000256" key="11">
    <source>
        <dbReference type="SAM" id="Phobius"/>
    </source>
</evidence>
<dbReference type="OrthoDB" id="4062651at2759"/>
<evidence type="ECO:0000256" key="9">
    <source>
        <dbReference type="ARBA" id="ARBA00023157"/>
    </source>
</evidence>
<feature type="compositionally biased region" description="Low complexity" evidence="10">
    <location>
        <begin position="320"/>
        <end position="342"/>
    </location>
</feature>
<evidence type="ECO:0000256" key="7">
    <source>
        <dbReference type="ARBA" id="ARBA00022989"/>
    </source>
</evidence>
<keyword evidence="15" id="KW-0808">Transferase</keyword>
<evidence type="ECO:0000256" key="2">
    <source>
        <dbReference type="ARBA" id="ARBA00022475"/>
    </source>
</evidence>
<keyword evidence="2" id="KW-1003">Cell membrane</keyword>
<dbReference type="GO" id="GO:0051707">
    <property type="term" value="P:response to other organism"/>
    <property type="evidence" value="ECO:0007669"/>
    <property type="project" value="UniProtKB-ARBA"/>
</dbReference>
<dbReference type="PROSITE" id="PS50011">
    <property type="entry name" value="PROTEIN_KINASE_DOM"/>
    <property type="match status" value="1"/>
</dbReference>
<dbReference type="Pfam" id="PF23473">
    <property type="entry name" value="LysM3_LYK4_5"/>
    <property type="match status" value="1"/>
</dbReference>
<feature type="chain" id="PRO_5015156141" description="Protein kinase domain-containing protein" evidence="12">
    <location>
        <begin position="23"/>
        <end position="665"/>
    </location>
</feature>
<dbReference type="Proteomes" id="UP000238479">
    <property type="component" value="Chromosome 7"/>
</dbReference>
<dbReference type="InterPro" id="IPR056562">
    <property type="entry name" value="LysM2_CERK1_LYK3_4_5"/>
</dbReference>
<dbReference type="GO" id="GO:0005886">
    <property type="term" value="C:plasma membrane"/>
    <property type="evidence" value="ECO:0007669"/>
    <property type="project" value="UniProtKB-SubCell"/>
</dbReference>
<dbReference type="InterPro" id="IPR052611">
    <property type="entry name" value="Plant_RLK_LysM"/>
</dbReference>
<dbReference type="FunFam" id="1.10.510.10:FF:000468">
    <property type="entry name" value="PTI1-like tyrosine-protein kinase 3"/>
    <property type="match status" value="1"/>
</dbReference>
<evidence type="ECO:0000256" key="12">
    <source>
        <dbReference type="SAM" id="SignalP"/>
    </source>
</evidence>
<evidence type="ECO:0008006" key="17">
    <source>
        <dbReference type="Google" id="ProtNLM"/>
    </source>
</evidence>
<dbReference type="PROSITE" id="PS51782">
    <property type="entry name" value="LYSM"/>
    <property type="match status" value="1"/>
</dbReference>
<gene>
    <name evidence="15" type="ORF">RchiOBHm_Chr7g0217591</name>
</gene>
<dbReference type="OMA" id="SDYSNSC"/>
<dbReference type="Pfam" id="PF00069">
    <property type="entry name" value="Pkinase"/>
    <property type="match status" value="1"/>
</dbReference>
<dbReference type="EMBL" id="PDCK01000045">
    <property type="protein sequence ID" value="PRQ19473.1"/>
    <property type="molecule type" value="Genomic_DNA"/>
</dbReference>
<keyword evidence="4 12" id="KW-0732">Signal</keyword>
<dbReference type="InterPro" id="IPR056561">
    <property type="entry name" value="NFP_LYK_LysM1"/>
</dbReference>
<feature type="region of interest" description="Disordered" evidence="10">
    <location>
        <begin position="306"/>
        <end position="343"/>
    </location>
</feature>
<evidence type="ECO:0000259" key="14">
    <source>
        <dbReference type="PROSITE" id="PS51782"/>
    </source>
</evidence>
<feature type="domain" description="Protein kinase" evidence="13">
    <location>
        <begin position="368"/>
        <end position="646"/>
    </location>
</feature>
<sequence>MKMQMTLLMVMVVSLLVAVVHGQQSYLENNQLDCDNDSNITAGYICNGAAPSCASYVTFLSISHYNTPTSIASLLGSTPSDIAAANNISDVDPIPTDTSVLVPLNCSCSGPYSQHNVSYTLKPDDTYFVIANNTYQGLTTCQALRHQNPYDPLNLEGGLVIEVPIRCACPTAKQTAAGIKYLLAYLIDLEDDLDKIAIRFAVDVPTLLEANNFKTSDDIIYPYQAVLVPLTTKPSPLQLKYPSSPPPPPSPPPPLPPSSPAPPSPPSGSSNKKWVFIGVGVGAGCLLLLISILAFLFLSKRRRRQHRRHSPNHKLKSSGNNTQNSLPTTTTTTSNDTTTSWSPISTNGLKNAVESLTAYKFEDLQNATQFFNEANRIAGSSVFRATFDGEDAAVKVMTCNLSLSADEINILKRINHSNIISLSGFCVHKGNTYLVYEFAPSGSLIDCLGLKGNITPLSWKQRVHIANDVANALNYLHNFTHPPLIHKNLNTSNILLDANLRAKVANFGLARAVDLGKEVEDGGQGFQLTRHVVGTRGYMAPEYMEDGVITPKLDVFAFGVVLLELLSGRPASGDEEYTLLYSSISGVLEGDHVGDKIKGFMDPSLRRQYPLELAFSMAQLAKSCVAPQINSRPTMAQASGTLSKILSSTLDWDSSKAVDLEHSRS</sequence>
<feature type="region of interest" description="Disordered" evidence="10">
    <location>
        <begin position="237"/>
        <end position="267"/>
    </location>
</feature>
<evidence type="ECO:0000259" key="13">
    <source>
        <dbReference type="PROSITE" id="PS50011"/>
    </source>
</evidence>
<comment type="subcellular location">
    <subcellularLocation>
        <location evidence="1">Cell membrane</location>
        <topology evidence="1">Single-pass membrane protein</topology>
    </subcellularLocation>
</comment>
<dbReference type="InterPro" id="IPR011009">
    <property type="entry name" value="Kinase-like_dom_sf"/>
</dbReference>
<proteinExistence type="predicted"/>
<keyword evidence="6" id="KW-0067">ATP-binding</keyword>
<dbReference type="Gramene" id="PRQ19473">
    <property type="protein sequence ID" value="PRQ19473"/>
    <property type="gene ID" value="RchiOBHm_Chr7g0217591"/>
</dbReference>
<dbReference type="Gene3D" id="3.30.200.20">
    <property type="entry name" value="Phosphorylase Kinase, domain 1"/>
    <property type="match status" value="1"/>
</dbReference>
<reference evidence="15 16" key="1">
    <citation type="journal article" date="2018" name="Nat. Genet.">
        <title>The Rosa genome provides new insights in the design of modern roses.</title>
        <authorList>
            <person name="Bendahmane M."/>
        </authorList>
    </citation>
    <scope>NUCLEOTIDE SEQUENCE [LARGE SCALE GENOMIC DNA]</scope>
    <source>
        <strain evidence="16">cv. Old Blush</strain>
    </source>
</reference>
<keyword evidence="7 11" id="KW-1133">Transmembrane helix</keyword>
<evidence type="ECO:0000313" key="16">
    <source>
        <dbReference type="Proteomes" id="UP000238479"/>
    </source>
</evidence>
<dbReference type="PANTHER" id="PTHR45927:SF6">
    <property type="entry name" value="PROTEIN LYK5"/>
    <property type="match status" value="1"/>
</dbReference>
<dbReference type="InterPro" id="IPR018392">
    <property type="entry name" value="LysM"/>
</dbReference>
<accession>A0A2P6PC18</accession>
<keyword evidence="5" id="KW-0547">Nucleotide-binding</keyword>
<evidence type="ECO:0000313" key="15">
    <source>
        <dbReference type="EMBL" id="PRQ19473.1"/>
    </source>
</evidence>
<dbReference type="Pfam" id="PF23446">
    <property type="entry name" value="LysM1_NFP_LYK"/>
    <property type="match status" value="1"/>
</dbReference>
<dbReference type="InterPro" id="IPR036779">
    <property type="entry name" value="LysM_dom_sf"/>
</dbReference>
<evidence type="ECO:0000256" key="3">
    <source>
        <dbReference type="ARBA" id="ARBA00022692"/>
    </source>
</evidence>
<feature type="transmembrane region" description="Helical" evidence="11">
    <location>
        <begin position="274"/>
        <end position="298"/>
    </location>
</feature>
<protein>
    <recommendedName>
        <fullName evidence="17">Protein kinase domain-containing protein</fullName>
    </recommendedName>
</protein>
<keyword evidence="16" id="KW-1185">Reference proteome</keyword>
<dbReference type="SUPFAM" id="SSF56112">
    <property type="entry name" value="Protein kinase-like (PK-like)"/>
    <property type="match status" value="1"/>
</dbReference>